<dbReference type="GO" id="GO:0016887">
    <property type="term" value="F:ATP hydrolysis activity"/>
    <property type="evidence" value="ECO:0007669"/>
    <property type="project" value="InterPro"/>
</dbReference>
<dbReference type="Gene3D" id="3.40.50.300">
    <property type="entry name" value="P-loop containing nucleotide triphosphate hydrolases"/>
    <property type="match status" value="1"/>
</dbReference>
<name>A0A6G8PVF9_9ACTN</name>
<gene>
    <name evidence="5" type="ORF">GBA65_06175</name>
</gene>
<dbReference type="SMART" id="SM00382">
    <property type="entry name" value="AAA"/>
    <property type="match status" value="1"/>
</dbReference>
<evidence type="ECO:0000256" key="3">
    <source>
        <dbReference type="ARBA" id="ARBA00022840"/>
    </source>
</evidence>
<evidence type="ECO:0000259" key="4">
    <source>
        <dbReference type="PROSITE" id="PS50893"/>
    </source>
</evidence>
<dbReference type="Pfam" id="PF00005">
    <property type="entry name" value="ABC_tran"/>
    <property type="match status" value="1"/>
</dbReference>
<dbReference type="EMBL" id="CP045121">
    <property type="protein sequence ID" value="QIN78163.1"/>
    <property type="molecule type" value="Genomic_DNA"/>
</dbReference>
<dbReference type="SUPFAM" id="SSF52540">
    <property type="entry name" value="P-loop containing nucleoside triphosphate hydrolases"/>
    <property type="match status" value="1"/>
</dbReference>
<dbReference type="PROSITE" id="PS00211">
    <property type="entry name" value="ABC_TRANSPORTER_1"/>
    <property type="match status" value="1"/>
</dbReference>
<keyword evidence="3 5" id="KW-0067">ATP-binding</keyword>
<reference evidence="5 6" key="1">
    <citation type="submission" date="2019-10" db="EMBL/GenBank/DDBJ databases">
        <title>Rubrobacter sp nov SCSIO 52915 isolated from a deep-sea sediment in the South China Sea.</title>
        <authorList>
            <person name="Chen R.W."/>
        </authorList>
    </citation>
    <scope>NUCLEOTIDE SEQUENCE [LARGE SCALE GENOMIC DNA]</scope>
    <source>
        <strain evidence="5 6">SCSIO 52915</strain>
    </source>
</reference>
<sequence>MHIQIKDVRKVFEGRGDEKVEALSGIDLTVSENEFVAIVGPSGCGKSTLLEIVAGLTEPSGGEVLIGRDPINGPHPEVGIVFQQESTFPWRTVLENVEFGLEMHGVGKKERRERSLELIELVGLQGFEGRYPGELSGGMRQRVAIARTLVMDPGVLLMDEPFGALDEQTRLILGDELLRIWSRTEATALFITHSIEEATLLSDRVVVMSARPGTTRKVVEVDLERPRDSSVVSTPEFGRLTGEIWEVLREESMKTLKGQERGGS</sequence>
<evidence type="ECO:0000313" key="6">
    <source>
        <dbReference type="Proteomes" id="UP000502706"/>
    </source>
</evidence>
<evidence type="ECO:0000256" key="2">
    <source>
        <dbReference type="ARBA" id="ARBA00022741"/>
    </source>
</evidence>
<dbReference type="InterPro" id="IPR017871">
    <property type="entry name" value="ABC_transporter-like_CS"/>
</dbReference>
<dbReference type="InterPro" id="IPR050166">
    <property type="entry name" value="ABC_transporter_ATP-bind"/>
</dbReference>
<dbReference type="KEGG" id="rmar:GBA65_06175"/>
<keyword evidence="6" id="KW-1185">Reference proteome</keyword>
<evidence type="ECO:0000313" key="5">
    <source>
        <dbReference type="EMBL" id="QIN78163.1"/>
    </source>
</evidence>
<proteinExistence type="predicted"/>
<dbReference type="CDD" id="cd03293">
    <property type="entry name" value="ABC_NrtD_SsuB_transporters"/>
    <property type="match status" value="1"/>
</dbReference>
<dbReference type="PROSITE" id="PS50893">
    <property type="entry name" value="ABC_TRANSPORTER_2"/>
    <property type="match status" value="1"/>
</dbReference>
<dbReference type="PANTHER" id="PTHR42788:SF13">
    <property type="entry name" value="ALIPHATIC SULFONATES IMPORT ATP-BINDING PROTEIN SSUB"/>
    <property type="match status" value="1"/>
</dbReference>
<feature type="domain" description="ABC transporter" evidence="4">
    <location>
        <begin position="3"/>
        <end position="235"/>
    </location>
</feature>
<accession>A0A6G8PVF9</accession>
<keyword evidence="2" id="KW-0547">Nucleotide-binding</keyword>
<dbReference type="GO" id="GO:0005524">
    <property type="term" value="F:ATP binding"/>
    <property type="evidence" value="ECO:0007669"/>
    <property type="project" value="UniProtKB-KW"/>
</dbReference>
<evidence type="ECO:0000256" key="1">
    <source>
        <dbReference type="ARBA" id="ARBA00022448"/>
    </source>
</evidence>
<protein>
    <submittedName>
        <fullName evidence="5">ATP-binding cassette domain-containing protein</fullName>
    </submittedName>
</protein>
<dbReference type="InterPro" id="IPR027417">
    <property type="entry name" value="P-loop_NTPase"/>
</dbReference>
<organism evidence="5 6">
    <name type="scientific">Rubrobacter marinus</name>
    <dbReference type="NCBI Taxonomy" id="2653852"/>
    <lineage>
        <taxon>Bacteria</taxon>
        <taxon>Bacillati</taxon>
        <taxon>Actinomycetota</taxon>
        <taxon>Rubrobacteria</taxon>
        <taxon>Rubrobacterales</taxon>
        <taxon>Rubrobacteraceae</taxon>
        <taxon>Rubrobacter</taxon>
    </lineage>
</organism>
<dbReference type="Proteomes" id="UP000502706">
    <property type="component" value="Chromosome"/>
</dbReference>
<dbReference type="InterPro" id="IPR003593">
    <property type="entry name" value="AAA+_ATPase"/>
</dbReference>
<dbReference type="AlphaFoldDB" id="A0A6G8PVF9"/>
<dbReference type="InterPro" id="IPR003439">
    <property type="entry name" value="ABC_transporter-like_ATP-bd"/>
</dbReference>
<dbReference type="RefSeq" id="WP_166395839.1">
    <property type="nucleotide sequence ID" value="NZ_CP045121.1"/>
</dbReference>
<dbReference type="PANTHER" id="PTHR42788">
    <property type="entry name" value="TAURINE IMPORT ATP-BINDING PROTEIN-RELATED"/>
    <property type="match status" value="1"/>
</dbReference>
<keyword evidence="1" id="KW-0813">Transport</keyword>